<evidence type="ECO:0000313" key="3">
    <source>
        <dbReference type="Proteomes" id="UP000095300"/>
    </source>
</evidence>
<keyword evidence="3" id="KW-1185">Reference proteome</keyword>
<dbReference type="InterPro" id="IPR016181">
    <property type="entry name" value="Acyl_CoA_acyltransferase"/>
</dbReference>
<dbReference type="Gene3D" id="3.40.630.30">
    <property type="match status" value="2"/>
</dbReference>
<dbReference type="Pfam" id="PF08445">
    <property type="entry name" value="FR47"/>
    <property type="match status" value="1"/>
</dbReference>
<dbReference type="GO" id="GO:0016747">
    <property type="term" value="F:acyltransferase activity, transferring groups other than amino-acyl groups"/>
    <property type="evidence" value="ECO:0007669"/>
    <property type="project" value="InterPro"/>
</dbReference>
<dbReference type="SUPFAM" id="SSF55729">
    <property type="entry name" value="Acyl-CoA N-acyltransferases (Nat)"/>
    <property type="match status" value="1"/>
</dbReference>
<reference evidence="2" key="1">
    <citation type="submission" date="2020-05" db="UniProtKB">
        <authorList>
            <consortium name="EnsemblMetazoa"/>
        </authorList>
    </citation>
    <scope>IDENTIFICATION</scope>
    <source>
        <strain evidence="2">USDA</strain>
    </source>
</reference>
<organism evidence="2 3">
    <name type="scientific">Stomoxys calcitrans</name>
    <name type="common">Stable fly</name>
    <name type="synonym">Conops calcitrans</name>
    <dbReference type="NCBI Taxonomy" id="35570"/>
    <lineage>
        <taxon>Eukaryota</taxon>
        <taxon>Metazoa</taxon>
        <taxon>Ecdysozoa</taxon>
        <taxon>Arthropoda</taxon>
        <taxon>Hexapoda</taxon>
        <taxon>Insecta</taxon>
        <taxon>Pterygota</taxon>
        <taxon>Neoptera</taxon>
        <taxon>Endopterygota</taxon>
        <taxon>Diptera</taxon>
        <taxon>Brachycera</taxon>
        <taxon>Muscomorpha</taxon>
        <taxon>Muscoidea</taxon>
        <taxon>Muscidae</taxon>
        <taxon>Stomoxys</taxon>
    </lineage>
</organism>
<dbReference type="PANTHER" id="PTHR20958:SF10">
    <property type="entry name" value="GH05617P-RELATED"/>
    <property type="match status" value="1"/>
</dbReference>
<proteinExistence type="predicted"/>
<dbReference type="InterPro" id="IPR000182">
    <property type="entry name" value="GNAT_dom"/>
</dbReference>
<sequence length="288" mass="32825">MSLVQITQVQAVRKLRDVYLKDWPQHCVGFYCLDNFYNWMNLDGNNKHLKIYTVSGEDGANSGLYVIVDRYQLFCGSLNTTDCTKLTNALEQLDWSLGFKVSSFRECHRPSVLSVVQSKGLQCEYDSLTLLYYMPCDIAKQLEIGCPQGFYVKPLSSASDAEVIDTLWPNRHDGSLFLIRRLIDWNTNMGVYVEGTNELVAWCLRLQGGFLGALQVKDNYQRLGLGSVVTRATSLRLAEQGNDVMALVNEENRPSRGMFEKLGFTVTDRCYWLRTYPTVENFAWPDGE</sequence>
<accession>A0A1I8Q446</accession>
<evidence type="ECO:0000313" key="2">
    <source>
        <dbReference type="EnsemblMetazoa" id="SCAU013711-PA"/>
    </source>
</evidence>
<evidence type="ECO:0000259" key="1">
    <source>
        <dbReference type="PROSITE" id="PS51186"/>
    </source>
</evidence>
<protein>
    <recommendedName>
        <fullName evidence="1">N-acetyltransferase domain-containing protein</fullName>
    </recommendedName>
</protein>
<dbReference type="Proteomes" id="UP000095300">
    <property type="component" value="Unassembled WGS sequence"/>
</dbReference>
<dbReference type="PROSITE" id="PS51186">
    <property type="entry name" value="GNAT"/>
    <property type="match status" value="1"/>
</dbReference>
<dbReference type="AlphaFoldDB" id="A0A1I8Q446"/>
<dbReference type="PANTHER" id="PTHR20958">
    <property type="entry name" value="GLYCINE N-ACYLTRANSFERASE-LIKE PROTEIN"/>
    <property type="match status" value="1"/>
</dbReference>
<dbReference type="InterPro" id="IPR053225">
    <property type="entry name" value="Acyl-CoA_N-acyltransferase"/>
</dbReference>
<feature type="domain" description="N-acetyltransferase" evidence="1">
    <location>
        <begin position="150"/>
        <end position="288"/>
    </location>
</feature>
<gene>
    <name evidence="2" type="primary">106092047</name>
</gene>
<dbReference type="EnsemblMetazoa" id="SCAU013711-RA">
    <property type="protein sequence ID" value="SCAU013711-PA"/>
    <property type="gene ID" value="SCAU013711"/>
</dbReference>
<name>A0A1I8Q446_STOCA</name>
<dbReference type="InterPro" id="IPR013653">
    <property type="entry name" value="GCN5-like_dom"/>
</dbReference>
<dbReference type="VEuPathDB" id="VectorBase:SCAU013711"/>